<protein>
    <submittedName>
        <fullName evidence="2">Uncharacterized protein</fullName>
    </submittedName>
</protein>
<accession>A0AC35G9Q3</accession>
<proteinExistence type="predicted"/>
<sequence>LLFLLRKQNHRLRKMSNSKRALLTSKYQLIENISSLNLLLPQASISFVISNISIVSSFVIGEFYEPIRVPIFFGLYSINVIIISIYWITRSKWYKNKVEELKQKFSTQLHFHSNEVRPFKAVTVKTTLGQTVKAQQTIDEHFIDLKALWK</sequence>
<dbReference type="Proteomes" id="UP000887580">
    <property type="component" value="Unplaced"/>
</dbReference>
<evidence type="ECO:0000313" key="1">
    <source>
        <dbReference type="Proteomes" id="UP000887580"/>
    </source>
</evidence>
<dbReference type="WBParaSite" id="PS1159_v2.g2803.t1">
    <property type="protein sequence ID" value="PS1159_v2.g2803.t1"/>
    <property type="gene ID" value="PS1159_v2.g2803"/>
</dbReference>
<reference evidence="2" key="1">
    <citation type="submission" date="2022-11" db="UniProtKB">
        <authorList>
            <consortium name="WormBaseParasite"/>
        </authorList>
    </citation>
    <scope>IDENTIFICATION</scope>
</reference>
<evidence type="ECO:0000313" key="2">
    <source>
        <dbReference type="WBParaSite" id="PS1159_v2.g2803.t1"/>
    </source>
</evidence>
<name>A0AC35G9Q3_9BILA</name>
<organism evidence="1 2">
    <name type="scientific">Panagrolaimus sp. PS1159</name>
    <dbReference type="NCBI Taxonomy" id="55785"/>
    <lineage>
        <taxon>Eukaryota</taxon>
        <taxon>Metazoa</taxon>
        <taxon>Ecdysozoa</taxon>
        <taxon>Nematoda</taxon>
        <taxon>Chromadorea</taxon>
        <taxon>Rhabditida</taxon>
        <taxon>Tylenchina</taxon>
        <taxon>Panagrolaimomorpha</taxon>
        <taxon>Panagrolaimoidea</taxon>
        <taxon>Panagrolaimidae</taxon>
        <taxon>Panagrolaimus</taxon>
    </lineage>
</organism>